<dbReference type="InterPro" id="IPR011600">
    <property type="entry name" value="Pept_C14_caspase"/>
</dbReference>
<dbReference type="Proteomes" id="UP000528457">
    <property type="component" value="Unassembled WGS sequence"/>
</dbReference>
<dbReference type="InParanoid" id="A0A7X0JWB4"/>
<dbReference type="PANTHER" id="PTHR22576:SF37">
    <property type="entry name" value="MUCOSA-ASSOCIATED LYMPHOID TISSUE LYMPHOMA TRANSLOCATION PROTEIN 1"/>
    <property type="match status" value="1"/>
</dbReference>
<dbReference type="EMBL" id="JACHHT010000003">
    <property type="protein sequence ID" value="MBB6523430.1"/>
    <property type="molecule type" value="Genomic_DNA"/>
</dbReference>
<accession>A0A7X0JWB4</accession>
<sequence length="392" mass="44238">MIRIYITIFLIALMGSDQAFSQKRYAVVIGNSSYKKIQSLPNAGSDAKLFAKTLKGIGFQVEALIDLPFKKLEQRLFEAIDSAKNLPPGSSLVFFYAGHGVQNDIGNLLLPIDYRPNRNSNYLLLQEVLQDFSYSPDVQKVFIIDACREIDNVAGNPLVHSDSYVMPDNSYLAFSTNSKGLAQDGVGKHSPYMESLSQEVIRKGLDINTVFQNVRNSVQHATNFKQSPTQTSSLNSTFYFSPGKPNSNSLPRSIDHAKKHWLRIRNSQIPTDFTDHMNRYPNGKYFLQAEKKLLALRKKERPKSQQREIAVDLVLQGSPNQGNEEIKVVYVAPNSLLRDKLMEGDIILEINGNGIDSFKAKPTEFLENAYKQDQRLDIWLKRDGALSSVSYY</sequence>
<reference evidence="3 4" key="1">
    <citation type="submission" date="2020-08" db="EMBL/GenBank/DDBJ databases">
        <title>Genomic Encyclopedia of Type Strains, Phase IV (KMG-IV): sequencing the most valuable type-strain genomes for metagenomic binning, comparative biology and taxonomic classification.</title>
        <authorList>
            <person name="Goeker M."/>
        </authorList>
    </citation>
    <scope>NUCLEOTIDE SEQUENCE [LARGE SCALE GENOMIC DNA]</scope>
    <source>
        <strain evidence="3 4">DSM 22368</strain>
    </source>
</reference>
<organism evidence="3 4">
    <name type="scientific">Pseudoteredinibacter isoporae</name>
    <dbReference type="NCBI Taxonomy" id="570281"/>
    <lineage>
        <taxon>Bacteria</taxon>
        <taxon>Pseudomonadati</taxon>
        <taxon>Pseudomonadota</taxon>
        <taxon>Gammaproteobacteria</taxon>
        <taxon>Cellvibrionales</taxon>
        <taxon>Cellvibrionaceae</taxon>
        <taxon>Pseudoteredinibacter</taxon>
    </lineage>
</organism>
<dbReference type="EC" id="3.4.21.102" evidence="3"/>
<dbReference type="RefSeq" id="WP_166847856.1">
    <property type="nucleotide sequence ID" value="NZ_JAAONY010000003.1"/>
</dbReference>
<dbReference type="SUPFAM" id="SSF50156">
    <property type="entry name" value="PDZ domain-like"/>
    <property type="match status" value="1"/>
</dbReference>
<keyword evidence="3" id="KW-0378">Hydrolase</keyword>
<name>A0A7X0JWB4_9GAMM</name>
<dbReference type="GO" id="GO:0004197">
    <property type="term" value="F:cysteine-type endopeptidase activity"/>
    <property type="evidence" value="ECO:0007669"/>
    <property type="project" value="InterPro"/>
</dbReference>
<dbReference type="Gene3D" id="2.30.42.10">
    <property type="match status" value="1"/>
</dbReference>
<keyword evidence="3" id="KW-0645">Protease</keyword>
<dbReference type="Gene3D" id="3.40.50.1460">
    <property type="match status" value="1"/>
</dbReference>
<evidence type="ECO:0000259" key="2">
    <source>
        <dbReference type="PROSITE" id="PS50208"/>
    </source>
</evidence>
<dbReference type="InterPro" id="IPR036034">
    <property type="entry name" value="PDZ_sf"/>
</dbReference>
<dbReference type="SMART" id="SM00115">
    <property type="entry name" value="CASc"/>
    <property type="match status" value="1"/>
</dbReference>
<dbReference type="PANTHER" id="PTHR22576">
    <property type="entry name" value="MUCOSA ASSOCIATED LYMPHOID TISSUE LYMPHOMA TRANSLOCATION PROTEIN 1/PARACASPASE"/>
    <property type="match status" value="1"/>
</dbReference>
<dbReference type="InterPro" id="IPR029030">
    <property type="entry name" value="Caspase-like_dom_sf"/>
</dbReference>
<keyword evidence="4" id="KW-1185">Reference proteome</keyword>
<dbReference type="Pfam" id="PF00656">
    <property type="entry name" value="Peptidase_C14"/>
    <property type="match status" value="1"/>
</dbReference>
<protein>
    <submittedName>
        <fullName evidence="3">Carboxyl-terminal processing protease</fullName>
        <ecNumber evidence="3">3.4.21.102</ecNumber>
    </submittedName>
</protein>
<dbReference type="InterPro" id="IPR001309">
    <property type="entry name" value="Pept_C14_p20"/>
</dbReference>
<comment type="caution">
    <text evidence="3">The sequence shown here is derived from an EMBL/GenBank/DDBJ whole genome shotgun (WGS) entry which is preliminary data.</text>
</comment>
<gene>
    <name evidence="3" type="ORF">HNR48_003732</name>
</gene>
<dbReference type="AlphaFoldDB" id="A0A7X0JWB4"/>
<dbReference type="PROSITE" id="PS50208">
    <property type="entry name" value="CASPASE_P20"/>
    <property type="match status" value="1"/>
</dbReference>
<evidence type="ECO:0000313" key="3">
    <source>
        <dbReference type="EMBL" id="MBB6523430.1"/>
    </source>
</evidence>
<feature type="domain" description="Caspase family p20" evidence="2">
    <location>
        <begin position="22"/>
        <end position="148"/>
    </location>
</feature>
<evidence type="ECO:0000313" key="4">
    <source>
        <dbReference type="Proteomes" id="UP000528457"/>
    </source>
</evidence>
<comment type="similarity">
    <text evidence="1">Belongs to the peptidase C14A family.</text>
</comment>
<dbReference type="SUPFAM" id="SSF52129">
    <property type="entry name" value="Caspase-like"/>
    <property type="match status" value="1"/>
</dbReference>
<dbReference type="InterPro" id="IPR015917">
    <property type="entry name" value="Pept_C14A"/>
</dbReference>
<dbReference type="GO" id="GO:0006508">
    <property type="term" value="P:proteolysis"/>
    <property type="evidence" value="ECO:0007669"/>
    <property type="project" value="UniProtKB-KW"/>
</dbReference>
<evidence type="ECO:0000256" key="1">
    <source>
        <dbReference type="ARBA" id="ARBA00010134"/>
    </source>
</evidence>
<proteinExistence type="inferred from homology"/>
<dbReference type="GO" id="GO:0004252">
    <property type="term" value="F:serine-type endopeptidase activity"/>
    <property type="evidence" value="ECO:0007669"/>
    <property type="project" value="UniProtKB-EC"/>
</dbReference>
<dbReference type="InterPro" id="IPR052039">
    <property type="entry name" value="Caspase-related_regulators"/>
</dbReference>